<dbReference type="Proteomes" id="UP000824469">
    <property type="component" value="Unassembled WGS sequence"/>
</dbReference>
<accession>A0AA38C8H6</accession>
<dbReference type="AlphaFoldDB" id="A0AA38C8H6"/>
<evidence type="ECO:0000313" key="1">
    <source>
        <dbReference type="EMBL" id="KAH9295740.1"/>
    </source>
</evidence>
<dbReference type="EMBL" id="JAHRHJ020000011">
    <property type="protein sequence ID" value="KAH9295740.1"/>
    <property type="molecule type" value="Genomic_DNA"/>
</dbReference>
<sequence length="55" mass="6245">HDNHAHKETIVLVDVNSHGRDLSFDVCEESCVKKNEKGITEQHITIKPTTMSDEK</sequence>
<reference evidence="1 2" key="1">
    <citation type="journal article" date="2021" name="Nat. Plants">
        <title>The Taxus genome provides insights into paclitaxel biosynthesis.</title>
        <authorList>
            <person name="Xiong X."/>
            <person name="Gou J."/>
            <person name="Liao Q."/>
            <person name="Li Y."/>
            <person name="Zhou Q."/>
            <person name="Bi G."/>
            <person name="Li C."/>
            <person name="Du R."/>
            <person name="Wang X."/>
            <person name="Sun T."/>
            <person name="Guo L."/>
            <person name="Liang H."/>
            <person name="Lu P."/>
            <person name="Wu Y."/>
            <person name="Zhang Z."/>
            <person name="Ro D.K."/>
            <person name="Shang Y."/>
            <person name="Huang S."/>
            <person name="Yan J."/>
        </authorList>
    </citation>
    <scope>NUCLEOTIDE SEQUENCE [LARGE SCALE GENOMIC DNA]</scope>
    <source>
        <strain evidence="1">Ta-2019</strain>
    </source>
</reference>
<protein>
    <submittedName>
        <fullName evidence="1">Uncharacterized protein</fullName>
    </submittedName>
</protein>
<feature type="non-terminal residue" evidence="1">
    <location>
        <position position="55"/>
    </location>
</feature>
<name>A0AA38C8H6_TAXCH</name>
<proteinExistence type="predicted"/>
<keyword evidence="2" id="KW-1185">Reference proteome</keyword>
<organism evidence="1 2">
    <name type="scientific">Taxus chinensis</name>
    <name type="common">Chinese yew</name>
    <name type="synonym">Taxus wallichiana var. chinensis</name>
    <dbReference type="NCBI Taxonomy" id="29808"/>
    <lineage>
        <taxon>Eukaryota</taxon>
        <taxon>Viridiplantae</taxon>
        <taxon>Streptophyta</taxon>
        <taxon>Embryophyta</taxon>
        <taxon>Tracheophyta</taxon>
        <taxon>Spermatophyta</taxon>
        <taxon>Pinopsida</taxon>
        <taxon>Pinidae</taxon>
        <taxon>Conifers II</taxon>
        <taxon>Cupressales</taxon>
        <taxon>Taxaceae</taxon>
        <taxon>Taxus</taxon>
    </lineage>
</organism>
<evidence type="ECO:0000313" key="2">
    <source>
        <dbReference type="Proteomes" id="UP000824469"/>
    </source>
</evidence>
<gene>
    <name evidence="1" type="ORF">KI387_039328</name>
</gene>
<feature type="non-terminal residue" evidence="1">
    <location>
        <position position="1"/>
    </location>
</feature>
<comment type="caution">
    <text evidence="1">The sequence shown here is derived from an EMBL/GenBank/DDBJ whole genome shotgun (WGS) entry which is preliminary data.</text>
</comment>